<evidence type="ECO:0000313" key="2">
    <source>
        <dbReference type="EMBL" id="MBB2989442.1"/>
    </source>
</evidence>
<keyword evidence="2" id="KW-0808">Transferase</keyword>
<dbReference type="Pfam" id="PF00535">
    <property type="entry name" value="Glycos_transf_2"/>
    <property type="match status" value="1"/>
</dbReference>
<dbReference type="PANTHER" id="PTHR43685">
    <property type="entry name" value="GLYCOSYLTRANSFERASE"/>
    <property type="match status" value="1"/>
</dbReference>
<gene>
    <name evidence="2" type="ORF">FHR72_000905</name>
</gene>
<organism evidence="2 3">
    <name type="scientific">Mycolicibacterium iranicum</name>
    <name type="common">Mycobacterium iranicum</name>
    <dbReference type="NCBI Taxonomy" id="912594"/>
    <lineage>
        <taxon>Bacteria</taxon>
        <taxon>Bacillati</taxon>
        <taxon>Actinomycetota</taxon>
        <taxon>Actinomycetes</taxon>
        <taxon>Mycobacteriales</taxon>
        <taxon>Mycobacteriaceae</taxon>
        <taxon>Mycolicibacterium</taxon>
    </lineage>
</organism>
<proteinExistence type="predicted"/>
<reference evidence="2 3" key="1">
    <citation type="submission" date="2020-08" db="EMBL/GenBank/DDBJ databases">
        <title>The Agave Microbiome: Exploring the role of microbial communities in plant adaptations to desert environments.</title>
        <authorList>
            <person name="Partida-Martinez L.P."/>
        </authorList>
    </citation>
    <scope>NUCLEOTIDE SEQUENCE [LARGE SCALE GENOMIC DNA]</scope>
    <source>
        <strain evidence="2 3">AT2.18</strain>
    </source>
</reference>
<evidence type="ECO:0000259" key="1">
    <source>
        <dbReference type="Pfam" id="PF00535"/>
    </source>
</evidence>
<dbReference type="InterPro" id="IPR029044">
    <property type="entry name" value="Nucleotide-diphossugar_trans"/>
</dbReference>
<keyword evidence="3" id="KW-1185">Reference proteome</keyword>
<comment type="caution">
    <text evidence="2">The sequence shown here is derived from an EMBL/GenBank/DDBJ whole genome shotgun (WGS) entry which is preliminary data.</text>
</comment>
<protein>
    <submittedName>
        <fullName evidence="2">Glycosyltransferase involved in cell wall biosynthesis</fullName>
    </submittedName>
</protein>
<dbReference type="RefSeq" id="WP_311736054.1">
    <property type="nucleotide sequence ID" value="NZ_JACHVU010000002.1"/>
</dbReference>
<dbReference type="InterPro" id="IPR050834">
    <property type="entry name" value="Glycosyltransf_2"/>
</dbReference>
<dbReference type="EMBL" id="JACHVU010000002">
    <property type="protein sequence ID" value="MBB2989442.1"/>
    <property type="molecule type" value="Genomic_DNA"/>
</dbReference>
<dbReference type="SUPFAM" id="SSF53448">
    <property type="entry name" value="Nucleotide-diphospho-sugar transferases"/>
    <property type="match status" value="1"/>
</dbReference>
<dbReference type="Proteomes" id="UP000550501">
    <property type="component" value="Unassembled WGS sequence"/>
</dbReference>
<feature type="domain" description="Glycosyltransferase 2-like" evidence="1">
    <location>
        <begin position="25"/>
        <end position="193"/>
    </location>
</feature>
<dbReference type="Gene3D" id="3.90.550.10">
    <property type="entry name" value="Spore Coat Polysaccharide Biosynthesis Protein SpsA, Chain A"/>
    <property type="match status" value="1"/>
</dbReference>
<accession>A0A839Q890</accession>
<sequence length="306" mass="33517">MTDLATYASPVSPATARDTTRTTVSVCIPAYQAEEHLRATINSVLAQQCADVEVVVVDNHSTDGTATVLSQIDDPRVRVVRNPITVSMVDNFNIAVRESRGDYVKLVCADDLLTPQCVRIQSSVLDKYPSVSLVSARTDFVDDRGRIMRPARGIRGIVGKKPSQEVARRIVRSGTNPIGPPVAAMFRRADFERCGGFRDDSLFLMDLDLWVRLLQRGEFYGLATALASFRIRSDSSTALTSARSQLAQQLAFAHGIASDAQWSVSAGDQLWGRARTYDMQLRRTGLYLLGARRAHRRRGGGGSDAG</sequence>
<dbReference type="GO" id="GO:0016740">
    <property type="term" value="F:transferase activity"/>
    <property type="evidence" value="ECO:0007669"/>
    <property type="project" value="UniProtKB-KW"/>
</dbReference>
<dbReference type="AlphaFoldDB" id="A0A839Q890"/>
<dbReference type="InterPro" id="IPR001173">
    <property type="entry name" value="Glyco_trans_2-like"/>
</dbReference>
<name>A0A839Q890_MYCIR</name>
<evidence type="ECO:0000313" key="3">
    <source>
        <dbReference type="Proteomes" id="UP000550501"/>
    </source>
</evidence>
<dbReference type="PANTHER" id="PTHR43685:SF2">
    <property type="entry name" value="GLYCOSYLTRANSFERASE 2-LIKE DOMAIN-CONTAINING PROTEIN"/>
    <property type="match status" value="1"/>
</dbReference>